<evidence type="ECO:0000256" key="9">
    <source>
        <dbReference type="ARBA" id="ARBA00023136"/>
    </source>
</evidence>
<dbReference type="Gene3D" id="2.120.10.30">
    <property type="entry name" value="TolB, C-terminal domain"/>
    <property type="match status" value="4"/>
</dbReference>
<dbReference type="InterPro" id="IPR018097">
    <property type="entry name" value="EGF_Ca-bd_CS"/>
</dbReference>
<dbReference type="GO" id="GO:0006898">
    <property type="term" value="P:receptor-mediated endocytosis"/>
    <property type="evidence" value="ECO:0007669"/>
    <property type="project" value="TreeGrafter"/>
</dbReference>
<dbReference type="Pfam" id="PF00058">
    <property type="entry name" value="Ldl_recept_b"/>
    <property type="match status" value="2"/>
</dbReference>
<dbReference type="PANTHER" id="PTHR22722:SF12">
    <property type="entry name" value="EGF-LIKE DOMAIN-CONTAINING PROTEIN"/>
    <property type="match status" value="1"/>
</dbReference>
<evidence type="ECO:0000256" key="4">
    <source>
        <dbReference type="ARBA" id="ARBA00022583"/>
    </source>
</evidence>
<evidence type="ECO:0000313" key="20">
    <source>
        <dbReference type="Proteomes" id="UP001178461"/>
    </source>
</evidence>
<dbReference type="FunFam" id="2.10.25.10:FF:000009">
    <property type="entry name" value="Low-density lipoprotein receptor isoform 1"/>
    <property type="match status" value="1"/>
</dbReference>
<dbReference type="PANTHER" id="PTHR22722">
    <property type="entry name" value="LOW-DENSITY LIPOPROTEIN RECEPTOR-RELATED PROTEIN 2-RELATED"/>
    <property type="match status" value="1"/>
</dbReference>
<dbReference type="PROSITE" id="PS01187">
    <property type="entry name" value="EGF_CA"/>
    <property type="match status" value="1"/>
</dbReference>
<dbReference type="GO" id="GO:0005509">
    <property type="term" value="F:calcium ion binding"/>
    <property type="evidence" value="ECO:0007669"/>
    <property type="project" value="InterPro"/>
</dbReference>
<feature type="disulfide bond" evidence="14">
    <location>
        <begin position="873"/>
        <end position="885"/>
    </location>
</feature>
<dbReference type="FunFam" id="4.10.400.10:FF:000024">
    <property type="entry name" value="Low-density lipoprotein RecePtor related"/>
    <property type="match status" value="1"/>
</dbReference>
<feature type="disulfide bond" evidence="14">
    <location>
        <begin position="31"/>
        <end position="49"/>
    </location>
</feature>
<dbReference type="InterPro" id="IPR023415">
    <property type="entry name" value="LDLR_class-A_CS"/>
</dbReference>
<evidence type="ECO:0000256" key="11">
    <source>
        <dbReference type="ARBA" id="ARBA00023170"/>
    </source>
</evidence>
<evidence type="ECO:0000256" key="17">
    <source>
        <dbReference type="SAM" id="Phobius"/>
    </source>
</evidence>
<evidence type="ECO:0000256" key="8">
    <source>
        <dbReference type="ARBA" id="ARBA00022989"/>
    </source>
</evidence>
<evidence type="ECO:0000256" key="1">
    <source>
        <dbReference type="ARBA" id="ARBA00004479"/>
    </source>
</evidence>
<feature type="disulfide bond" evidence="14">
    <location>
        <begin position="892"/>
        <end position="907"/>
    </location>
</feature>
<proteinExistence type="inferred from homology"/>
<dbReference type="Pfam" id="PF00057">
    <property type="entry name" value="Ldl_recept_a"/>
    <property type="match status" value="9"/>
</dbReference>
<feature type="disulfide bond" evidence="14">
    <location>
        <begin position="958"/>
        <end position="970"/>
    </location>
</feature>
<keyword evidence="8 17" id="KW-1133">Transmembrane helix</keyword>
<dbReference type="Gene3D" id="2.40.128.620">
    <property type="match status" value="1"/>
</dbReference>
<dbReference type="CDD" id="cd00112">
    <property type="entry name" value="LDLa"/>
    <property type="match status" value="10"/>
</dbReference>
<keyword evidence="7" id="KW-0677">Repeat</keyword>
<evidence type="ECO:0000313" key="19">
    <source>
        <dbReference type="EMBL" id="CAI5796815.1"/>
    </source>
</evidence>
<dbReference type="GO" id="GO:0016324">
    <property type="term" value="C:apical plasma membrane"/>
    <property type="evidence" value="ECO:0007669"/>
    <property type="project" value="TreeGrafter"/>
</dbReference>
<feature type="repeat" description="LDL-receptor class B" evidence="15">
    <location>
        <begin position="1246"/>
        <end position="1288"/>
    </location>
</feature>
<dbReference type="PROSITE" id="PS50026">
    <property type="entry name" value="EGF_3"/>
    <property type="match status" value="1"/>
</dbReference>
<feature type="disulfide bond" evidence="14">
    <location>
        <begin position="774"/>
        <end position="789"/>
    </location>
</feature>
<evidence type="ECO:0000259" key="18">
    <source>
        <dbReference type="PROSITE" id="PS50026"/>
    </source>
</evidence>
<feature type="region of interest" description="Disordered" evidence="16">
    <location>
        <begin position="1767"/>
        <end position="1789"/>
    </location>
</feature>
<feature type="domain" description="EGF-like" evidence="18">
    <location>
        <begin position="1871"/>
        <end position="1907"/>
    </location>
</feature>
<gene>
    <name evidence="19" type="ORF">PODLI_1B033443</name>
</gene>
<dbReference type="PROSITE" id="PS51120">
    <property type="entry name" value="LDLRB"/>
    <property type="match status" value="3"/>
</dbReference>
<dbReference type="SMART" id="SM00192">
    <property type="entry name" value="LDLa"/>
    <property type="match status" value="9"/>
</dbReference>
<feature type="region of interest" description="Disordered" evidence="16">
    <location>
        <begin position="1947"/>
        <end position="1967"/>
    </location>
</feature>
<dbReference type="Gene3D" id="4.10.400.10">
    <property type="entry name" value="Low-density Lipoprotein Receptor"/>
    <property type="match status" value="8"/>
</dbReference>
<dbReference type="InterPro" id="IPR001881">
    <property type="entry name" value="EGF-like_Ca-bd_dom"/>
</dbReference>
<feature type="disulfide bond" evidence="14">
    <location>
        <begin position="965"/>
        <end position="983"/>
    </location>
</feature>
<keyword evidence="5 17" id="KW-0812">Transmembrane</keyword>
<evidence type="ECO:0000256" key="13">
    <source>
        <dbReference type="PROSITE-ProRule" id="PRU00076"/>
    </source>
</evidence>
<sequence length="1998" mass="220814">MEDWKCNGIDNCGDRSDEDGCAYCPEGMIHCDKGKCIMESLMCNEVKDCLDGTDEPSTCGKNCTLNNGGCMQMCTETHWGVRCSCGPGWNLHGNGQDCADGATKILLAVGRDFAVLDVKTHELKTLMSIRTSPSSVAYDSLRKAYYWVDEGRKLHIYVPGKNEMLLYPDAGSVNSISVDWFTGQLYWTSSAPGAIFAGLSDGRGYVKILEKNVLPEQLATFPEKSYMYWVNREQGRTVIEAAGMDGSDRHVLAIVTAEDPVGLTLDHITSRLYWISAYKKSIETIKADGTGRYTFPEKLLKARTPLGLAVFENSIIWADKEQVLSASRTSPGVGVLLNSSVSSFTVLHELLQPQSNTAACAPGLCSHICLLSPVHPKGYRCACPDGTFLLPSNQCAVLNVLYSTNKQIYRLEVDPKGTVLQQHEVIQEWPENVYFQDMDWSRGFIYWTDDKGELMRFTEETKAKLIIPTGSPVCEAAVDITSGDLYWLTCSRTEIKVTSFAGMTTKVLYRAKAAIWHLFLDWKRASLYWLESGKPIQRLNLDGSSIKEVGKEAWTEDLPVALDISSRSLLWASKDYGLKVLNLITRKTYSIKENWTHGVAAVYGPYLATFNKTTIVVWNRRSGVPSAVQVASVQKAMMIFDTNLRTVRSVPVTKPAVISTAAPTTNRTTSAAAARPTAQTTASRTTVLTTTPTTTPKTTTRVTTPKTTTRVTTPKTTTRATTPKTTTKATTPKATKTTTLPNATNTTVLTTVPCRWAELPCLNGQGCVPYEYVCDGEEDCMDGSDEDFCSLICGEPGSFQCLSGNKCIRERFLCDGIPHCPDGSDEANCWVPTPECALRCDNNMRCVPESWLCDGSPDCSDSADEQGCVHAKCTEQEFQCRSGQCVSYSLHCDGDRDCKDGSDEVGCPVAPKLHFCHSDEVNCPKSGECILKEWLCDGDKDCKDESDEQDCSLPEHKCGDNQWQCRSSECIPDLWYCDGQADCRDRSDETSCKPRKCLGYEFQCGETCINYTLVCNGRPDCQGGTDEGRNCALACRRSCSQICYKSPSGPKCACYEGFRLRSDRRSCKDINECKELSEEKCSQTCVNTEGSYMCTCHPGYLLEPDGHTCKVVGSEPKLLVAVQFNLILYGLRSLKEDVILTTEKDFIIFSIDYDLAEQKIFWMDLNAESIKWMNMRNKERGTLVKGIKSDCIAVDWVGRNLYWTDGMAGQILATQLNGKWRGIPEHTVVLDYLDQPRSLALHPLDGLMYWSAIGDDSKIEQAGMDGSSRSVLLDGLGWPTSITLDLLSWKIFWSDDKFHYIGSAYLDGSGMKVFELTEIHSPFAVTVFEDYVYWSELKTRTVQRLHKRTGKNRSVLIKRHGQPYGLKILHEVLQPGAPNPCAGNGCSHLCLLNPDKRGSCRCPAGLVLSNDEKTCVPLKETAFMFLVAQASVTQVYVKKLRSLSGQLPPVHSTLPMASVNHLAAVDYSVRDNALYFSESEGGVIKVLAMKDAGRVALKEVLPVKGTVISLALDWLSGNIYWIDSKHPSIQVATSDGRYTLVLISDGLSHPTSVVLHPPTVAMCFVDSGNEHSALGPVIECSSMDGSKRNVLWATSQTPVGLTIVDYGTQVYWADQAKGTVESIRMDGTQHRLIRSGLRGLTLFTAGEGIMVWTTTARNGATKVWHSRLDDSENWWFKEEQKLVDIKIYSKLNQQGHNGCSEKNGGCSHICLPIPQGRSCRCTTGYVLEDGTRCTKPLCLEPLQACKDNSKCIAKEQVCDGSIDCSDGSDERDCNNTPKKKPQPTHRPSTLLQTKPFLVKKNTEAPTKTITKKPTDGTAHVRPEVKKYTRRSTTATAAWALEPSRSQKTTLPPKKKWKESSLVQGIVKSGLESQPCRRETCNRRGDCTMEGDTVKCICTLGYSGDYCEEEEAKSRAGLVLGIISILLMAMAAAGTFVYFRKQRTRQRTSSVSSTGPLASYQKDSDKEDNFVEDETCINAAYDPEQELSTPMKTGMGTDS</sequence>
<dbReference type="PROSITE" id="PS01209">
    <property type="entry name" value="LDLRA_1"/>
    <property type="match status" value="6"/>
</dbReference>
<dbReference type="PROSITE" id="PS00022">
    <property type="entry name" value="EGF_1"/>
    <property type="match status" value="1"/>
</dbReference>
<dbReference type="InterPro" id="IPR002172">
    <property type="entry name" value="LDrepeatLR_classA_rpt"/>
</dbReference>
<dbReference type="InterPro" id="IPR000742">
    <property type="entry name" value="EGF"/>
</dbReference>
<feature type="disulfide bond" evidence="14">
    <location>
        <begin position="880"/>
        <end position="898"/>
    </location>
</feature>
<dbReference type="PROSITE" id="PS50068">
    <property type="entry name" value="LDLRA_2"/>
    <property type="match status" value="9"/>
</dbReference>
<dbReference type="SMART" id="SM00181">
    <property type="entry name" value="EGF"/>
    <property type="match status" value="8"/>
</dbReference>
<evidence type="ECO:0000256" key="2">
    <source>
        <dbReference type="ARBA" id="ARBA00009939"/>
    </source>
</evidence>
<dbReference type="InterPro" id="IPR000033">
    <property type="entry name" value="LDLR_classB_rpt"/>
</dbReference>
<keyword evidence="20" id="KW-1185">Reference proteome</keyword>
<dbReference type="PRINTS" id="PR00261">
    <property type="entry name" value="LDLRECEPTOR"/>
</dbReference>
<dbReference type="SMART" id="SM00179">
    <property type="entry name" value="EGF_CA"/>
    <property type="match status" value="1"/>
</dbReference>
<comment type="subcellular location">
    <subcellularLocation>
        <location evidence="1">Membrane</location>
        <topology evidence="1">Single-pass type I membrane protein</topology>
    </subcellularLocation>
</comment>
<feature type="disulfide bond" evidence="14">
    <location>
        <begin position="936"/>
        <end position="951"/>
    </location>
</feature>
<feature type="transmembrane region" description="Helical" evidence="17">
    <location>
        <begin position="1915"/>
        <end position="1938"/>
    </location>
</feature>
<name>A0AA35LIC2_9SAUR</name>
<dbReference type="Pfam" id="PF14670">
    <property type="entry name" value="FXa_inhibition"/>
    <property type="match status" value="1"/>
</dbReference>
<dbReference type="FunFam" id="2.120.10.30:FF:000241">
    <property type="entry name" value="Low-density lipoprotein receptor-related protein 6"/>
    <property type="match status" value="1"/>
</dbReference>
<dbReference type="CDD" id="cd00054">
    <property type="entry name" value="EGF_CA"/>
    <property type="match status" value="1"/>
</dbReference>
<reference evidence="19" key="1">
    <citation type="submission" date="2022-12" db="EMBL/GenBank/DDBJ databases">
        <authorList>
            <person name="Alioto T."/>
            <person name="Alioto T."/>
            <person name="Gomez Garrido J."/>
        </authorList>
    </citation>
    <scope>NUCLEOTIDE SEQUENCE</scope>
</reference>
<dbReference type="SUPFAM" id="SSF63825">
    <property type="entry name" value="YWTD domain"/>
    <property type="match status" value="4"/>
</dbReference>
<dbReference type="GO" id="GO:0042562">
    <property type="term" value="F:hormone binding"/>
    <property type="evidence" value="ECO:0007669"/>
    <property type="project" value="TreeGrafter"/>
</dbReference>
<evidence type="ECO:0000256" key="16">
    <source>
        <dbReference type="SAM" id="MobiDB-lite"/>
    </source>
</evidence>
<dbReference type="InterPro" id="IPR011042">
    <property type="entry name" value="6-blade_b-propeller_TolB-like"/>
</dbReference>
<evidence type="ECO:0000256" key="5">
    <source>
        <dbReference type="ARBA" id="ARBA00022692"/>
    </source>
</evidence>
<dbReference type="Gene3D" id="2.10.25.10">
    <property type="entry name" value="Laminin"/>
    <property type="match status" value="4"/>
</dbReference>
<dbReference type="InterPro" id="IPR049883">
    <property type="entry name" value="NOTCH1_EGF-like"/>
</dbReference>
<feature type="disulfide bond" evidence="14">
    <location>
        <begin position="853"/>
        <end position="868"/>
    </location>
</feature>
<feature type="disulfide bond" evidence="14">
    <location>
        <begin position="24"/>
        <end position="36"/>
    </location>
</feature>
<organism evidence="19 20">
    <name type="scientific">Podarcis lilfordi</name>
    <name type="common">Lilford's wall lizard</name>
    <dbReference type="NCBI Taxonomy" id="74358"/>
    <lineage>
        <taxon>Eukaryota</taxon>
        <taxon>Metazoa</taxon>
        <taxon>Chordata</taxon>
        <taxon>Craniata</taxon>
        <taxon>Vertebrata</taxon>
        <taxon>Euteleostomi</taxon>
        <taxon>Lepidosauria</taxon>
        <taxon>Squamata</taxon>
        <taxon>Bifurcata</taxon>
        <taxon>Unidentata</taxon>
        <taxon>Episquamata</taxon>
        <taxon>Laterata</taxon>
        <taxon>Lacertibaenia</taxon>
        <taxon>Lacertidae</taxon>
        <taxon>Podarcis</taxon>
    </lineage>
</organism>
<comment type="caution">
    <text evidence="13">Lacks conserved residue(s) required for the propagation of feature annotation.</text>
</comment>
<evidence type="ECO:0000256" key="12">
    <source>
        <dbReference type="ARBA" id="ARBA00023180"/>
    </source>
</evidence>
<comment type="similarity">
    <text evidence="2">Belongs to the LDLR family.</text>
</comment>
<evidence type="ECO:0000256" key="10">
    <source>
        <dbReference type="ARBA" id="ARBA00023157"/>
    </source>
</evidence>
<dbReference type="Pfam" id="PF07645">
    <property type="entry name" value="EGF_CA"/>
    <property type="match status" value="1"/>
</dbReference>
<keyword evidence="3 13" id="KW-0245">EGF-like domain</keyword>
<feature type="disulfide bond" evidence="14">
    <location>
        <begin position="1758"/>
        <end position="1773"/>
    </location>
</feature>
<accession>A0AA35LIC2</accession>
<evidence type="ECO:0000256" key="15">
    <source>
        <dbReference type="PROSITE-ProRule" id="PRU00461"/>
    </source>
</evidence>
<feature type="disulfide bond" evidence="13">
    <location>
        <begin position="1897"/>
        <end position="1906"/>
    </location>
</feature>
<dbReference type="InterPro" id="IPR051221">
    <property type="entry name" value="LDLR-related"/>
</dbReference>
<dbReference type="SUPFAM" id="SSF57196">
    <property type="entry name" value="EGF/Laminin"/>
    <property type="match status" value="6"/>
</dbReference>
<feature type="disulfide bond" evidence="14">
    <location>
        <begin position="814"/>
        <end position="829"/>
    </location>
</feature>
<feature type="disulfide bond" evidence="14">
    <location>
        <begin position="977"/>
        <end position="992"/>
    </location>
</feature>
<dbReference type="SMART" id="SM00135">
    <property type="entry name" value="LY"/>
    <property type="match status" value="13"/>
</dbReference>
<evidence type="ECO:0000256" key="7">
    <source>
        <dbReference type="ARBA" id="ARBA00022737"/>
    </source>
</evidence>
<keyword evidence="9 17" id="KW-0472">Membrane</keyword>
<dbReference type="EMBL" id="OX395142">
    <property type="protein sequence ID" value="CAI5796815.1"/>
    <property type="molecule type" value="Genomic_DNA"/>
</dbReference>
<feature type="repeat" description="LDL-receptor class B" evidence="15">
    <location>
        <begin position="225"/>
        <end position="269"/>
    </location>
</feature>
<dbReference type="InterPro" id="IPR000152">
    <property type="entry name" value="EGF-type_Asp/Asn_hydroxyl_site"/>
</dbReference>
<keyword evidence="11 19" id="KW-0675">Receptor</keyword>
<dbReference type="InterPro" id="IPR036055">
    <property type="entry name" value="LDL_receptor-like_sf"/>
</dbReference>
<feature type="repeat" description="LDL-receptor class B" evidence="15">
    <location>
        <begin position="1517"/>
        <end position="1559"/>
    </location>
</feature>
<keyword evidence="12" id="KW-0325">Glycoprotein</keyword>
<keyword evidence="6" id="KW-0732">Signal</keyword>
<evidence type="ECO:0000256" key="3">
    <source>
        <dbReference type="ARBA" id="ARBA00022536"/>
    </source>
</evidence>
<keyword evidence="19" id="KW-0449">Lipoprotein</keyword>
<feature type="region of interest" description="Disordered" evidence="16">
    <location>
        <begin position="662"/>
        <end position="740"/>
    </location>
</feature>
<evidence type="ECO:0000256" key="14">
    <source>
        <dbReference type="PROSITE-ProRule" id="PRU00124"/>
    </source>
</evidence>
<dbReference type="PROSITE" id="PS01186">
    <property type="entry name" value="EGF_2"/>
    <property type="match status" value="2"/>
</dbReference>
<keyword evidence="10 13" id="KW-1015">Disulfide bond</keyword>
<keyword evidence="4" id="KW-0254">Endocytosis</keyword>
<dbReference type="PROSITE" id="PS00010">
    <property type="entry name" value="ASX_HYDROXYL"/>
    <property type="match status" value="1"/>
</dbReference>
<dbReference type="SUPFAM" id="SSF57424">
    <property type="entry name" value="LDL receptor-like module"/>
    <property type="match status" value="9"/>
</dbReference>
<dbReference type="GO" id="GO:0043235">
    <property type="term" value="C:receptor complex"/>
    <property type="evidence" value="ECO:0007669"/>
    <property type="project" value="TreeGrafter"/>
</dbReference>
<protein>
    <submittedName>
        <fullName evidence="19">Prolow-density lipoprotein receptor-related 2-like</fullName>
    </submittedName>
</protein>
<dbReference type="Proteomes" id="UP001178461">
    <property type="component" value="Chromosome 17"/>
</dbReference>
<evidence type="ECO:0000256" key="6">
    <source>
        <dbReference type="ARBA" id="ARBA00022729"/>
    </source>
</evidence>